<accession>A0ACC2SIC2</accession>
<proteinExistence type="predicted"/>
<evidence type="ECO:0000313" key="2">
    <source>
        <dbReference type="Proteomes" id="UP001165960"/>
    </source>
</evidence>
<name>A0ACC2SIC2_9FUNG</name>
<comment type="caution">
    <text evidence="1">The sequence shown here is derived from an EMBL/GenBank/DDBJ whole genome shotgun (WGS) entry which is preliminary data.</text>
</comment>
<reference evidence="1" key="1">
    <citation type="submission" date="2022-04" db="EMBL/GenBank/DDBJ databases">
        <title>Genome of the entomopathogenic fungus Entomophthora muscae.</title>
        <authorList>
            <person name="Elya C."/>
            <person name="Lovett B.R."/>
            <person name="Lee E."/>
            <person name="Macias A.M."/>
            <person name="Hajek A.E."/>
            <person name="De Bivort B.L."/>
            <person name="Kasson M.T."/>
            <person name="De Fine Licht H.H."/>
            <person name="Stajich J.E."/>
        </authorList>
    </citation>
    <scope>NUCLEOTIDE SEQUENCE</scope>
    <source>
        <strain evidence="1">Berkeley</strain>
    </source>
</reference>
<evidence type="ECO:0000313" key="1">
    <source>
        <dbReference type="EMBL" id="KAJ9062095.1"/>
    </source>
</evidence>
<gene>
    <name evidence="1" type="ORF">DSO57_1014325</name>
</gene>
<protein>
    <submittedName>
        <fullName evidence="1">Uncharacterized protein</fullName>
    </submittedName>
</protein>
<keyword evidence="2" id="KW-1185">Reference proteome</keyword>
<dbReference type="Proteomes" id="UP001165960">
    <property type="component" value="Unassembled WGS sequence"/>
</dbReference>
<sequence length="491" mass="54877">MHVEESTHASVMKSLDAKRSASYENEDDEILQLKKALLIDNPIDSAPSEKSLAQMPNFGMESRSVAASQMLAASTQLSSLPLSNFYPYANAMSNIQSYQGYGLRPTGPPNFKPPGMPTNFQAPPLNNNLNRPASRFDHPQGINYSGIQQVPLQRPPHVPPHLGQYTMAARPGSPLVAYALANGAMASGPMPVRNSGSSDAYSNLPAHGTGHNDARIAARKNSNSGNNQVAPVALPKDTEQETQTNFLIFDDKLFREGDFVILKANPRLSSIKEGIVVQIVKFLTSKPGHFQGIHFIQPKYLDLETPKEFHRQELVRLVAKCKYTLADFEARCQVLSEDQFKIASQEHQPQPIFFVRFRYYEKKRVVFKIKNLSAVLNINQLTPPETTKPTEFKVPAPPGCPNVVRQPEVFSFGRHYPPKVATTPLKAINYRLKRKDADYIDSLKNEYPCDQDKNLLWFNTPPIYPTKKTQGVGHSLDFLVHLAKKRKAKMA</sequence>
<organism evidence="1 2">
    <name type="scientific">Entomophthora muscae</name>
    <dbReference type="NCBI Taxonomy" id="34485"/>
    <lineage>
        <taxon>Eukaryota</taxon>
        <taxon>Fungi</taxon>
        <taxon>Fungi incertae sedis</taxon>
        <taxon>Zoopagomycota</taxon>
        <taxon>Entomophthoromycotina</taxon>
        <taxon>Entomophthoromycetes</taxon>
        <taxon>Entomophthorales</taxon>
        <taxon>Entomophthoraceae</taxon>
        <taxon>Entomophthora</taxon>
    </lineage>
</organism>
<dbReference type="EMBL" id="QTSX02005025">
    <property type="protein sequence ID" value="KAJ9062095.1"/>
    <property type="molecule type" value="Genomic_DNA"/>
</dbReference>